<accession>A0A060ZWD7</accession>
<feature type="domain" description="MaoC-like" evidence="2">
    <location>
        <begin position="12"/>
        <end position="113"/>
    </location>
</feature>
<evidence type="ECO:0000313" key="3">
    <source>
        <dbReference type="EMBL" id="CDR07758.1"/>
    </source>
</evidence>
<dbReference type="SUPFAM" id="SSF54637">
    <property type="entry name" value="Thioesterase/thiol ester dehydrase-isomerase"/>
    <property type="match status" value="1"/>
</dbReference>
<dbReference type="GO" id="GO:0005835">
    <property type="term" value="C:fatty acid synthase complex"/>
    <property type="evidence" value="ECO:0007669"/>
    <property type="project" value="InterPro"/>
</dbReference>
<keyword evidence="5" id="KW-1185">Reference proteome</keyword>
<gene>
    <name evidence="4" type="ORF">J2Z30_007984</name>
    <name evidence="3" type="ORF">SIRAN4474</name>
</gene>
<dbReference type="PANTHER" id="PTHR43841">
    <property type="entry name" value="3-HYDROXYACYL-THIOESTER DEHYDRATASE HTDX-RELATED"/>
    <property type="match status" value="1"/>
</dbReference>
<protein>
    <submittedName>
        <fullName evidence="4">Acyl dehydratase</fullName>
    </submittedName>
    <submittedName>
        <fullName evidence="3">MaoC domain protein dehydratase</fullName>
    </submittedName>
</protein>
<evidence type="ECO:0000259" key="2">
    <source>
        <dbReference type="Pfam" id="PF01575"/>
    </source>
</evidence>
<dbReference type="InterPro" id="IPR029069">
    <property type="entry name" value="HotDog_dom_sf"/>
</dbReference>
<dbReference type="PANTHER" id="PTHR43841:SF3">
    <property type="entry name" value="(3R)-HYDROXYACYL-ACP DEHYDRATASE SUBUNIT HADB"/>
    <property type="match status" value="1"/>
</dbReference>
<dbReference type="InterPro" id="IPR002539">
    <property type="entry name" value="MaoC-like_dom"/>
</dbReference>
<dbReference type="EMBL" id="LK022848">
    <property type="protein sequence ID" value="CDR07758.1"/>
    <property type="molecule type" value="Genomic_DNA"/>
</dbReference>
<dbReference type="Gene3D" id="3.10.129.10">
    <property type="entry name" value="Hotdog Thioesterase"/>
    <property type="match status" value="1"/>
</dbReference>
<sequence length="144" mass="15580">MTAKISYDAVEVGTEVPTREFRVNRADLVRYAGASGDFNPIHWNEKFAREVGLPDVIAHGAYTMAEAARVVTEWAGDPGALVEYGVRFTRPVVVPNDDKGAVIEIGAKVTAKLDDEARTVRLDITATSAGQKVLGRARAVVRLV</sequence>
<proteinExistence type="inferred from homology"/>
<reference evidence="4 5" key="2">
    <citation type="submission" date="2021-03" db="EMBL/GenBank/DDBJ databases">
        <title>Genomic Encyclopedia of Type Strains, Phase IV (KMG-IV): sequencing the most valuable type-strain genomes for metagenomic binning, comparative biology and taxonomic classification.</title>
        <authorList>
            <person name="Goeker M."/>
        </authorList>
    </citation>
    <scope>NUCLEOTIDE SEQUENCE [LARGE SCALE GENOMIC DNA]</scope>
    <source>
        <strain evidence="4 5">DSM 41954</strain>
    </source>
</reference>
<organism evidence="3">
    <name type="scientific">Streptomyces iranensis</name>
    <dbReference type="NCBI Taxonomy" id="576784"/>
    <lineage>
        <taxon>Bacteria</taxon>
        <taxon>Bacillati</taxon>
        <taxon>Actinomycetota</taxon>
        <taxon>Actinomycetes</taxon>
        <taxon>Kitasatosporales</taxon>
        <taxon>Streptomycetaceae</taxon>
        <taxon>Streptomyces</taxon>
        <taxon>Streptomyces violaceusniger group</taxon>
    </lineage>
</organism>
<evidence type="ECO:0000313" key="4">
    <source>
        <dbReference type="EMBL" id="MBP2066923.1"/>
    </source>
</evidence>
<comment type="similarity">
    <text evidence="1">Belongs to the enoyl-CoA hydratase/isomerase family.</text>
</comment>
<dbReference type="AlphaFoldDB" id="A0A060ZWD7"/>
<evidence type="ECO:0000256" key="1">
    <source>
        <dbReference type="ARBA" id="ARBA00005254"/>
    </source>
</evidence>
<evidence type="ECO:0000313" key="5">
    <source>
        <dbReference type="Proteomes" id="UP000756710"/>
    </source>
</evidence>
<dbReference type="Pfam" id="PF01575">
    <property type="entry name" value="MaoC_dehydratas"/>
    <property type="match status" value="1"/>
</dbReference>
<dbReference type="RefSeq" id="WP_044571702.1">
    <property type="nucleotide sequence ID" value="NZ_BAABDR010000003.1"/>
</dbReference>
<dbReference type="HOGENOM" id="CLU_094876_4_1_11"/>
<dbReference type="CDD" id="cd03453">
    <property type="entry name" value="SAV4209_like"/>
    <property type="match status" value="1"/>
</dbReference>
<dbReference type="InterPro" id="IPR003965">
    <property type="entry name" value="Fatty_acid_synthase"/>
</dbReference>
<dbReference type="EMBL" id="JAGGLR010000027">
    <property type="protein sequence ID" value="MBP2066923.1"/>
    <property type="molecule type" value="Genomic_DNA"/>
</dbReference>
<dbReference type="GO" id="GO:0004312">
    <property type="term" value="F:fatty acid synthase activity"/>
    <property type="evidence" value="ECO:0007669"/>
    <property type="project" value="InterPro"/>
</dbReference>
<dbReference type="Proteomes" id="UP000756710">
    <property type="component" value="Unassembled WGS sequence"/>
</dbReference>
<dbReference type="GO" id="GO:0006633">
    <property type="term" value="P:fatty acid biosynthetic process"/>
    <property type="evidence" value="ECO:0007669"/>
    <property type="project" value="InterPro"/>
</dbReference>
<name>A0A060ZWD7_9ACTN</name>
<dbReference type="PRINTS" id="PR01483">
    <property type="entry name" value="FASYNTHASE"/>
</dbReference>
<reference evidence="3" key="1">
    <citation type="submission" date="2014-05" db="EMBL/GenBank/DDBJ databases">
        <authorList>
            <person name="Horn Fabian"/>
        </authorList>
    </citation>
    <scope>NUCLEOTIDE SEQUENCE</scope>
</reference>